<dbReference type="EC" id="7.6.2.2" evidence="3"/>
<evidence type="ECO:0000259" key="15">
    <source>
        <dbReference type="PROSITE" id="PS50893"/>
    </source>
</evidence>
<keyword evidence="6 14" id="KW-0812">Transmembrane</keyword>
<feature type="transmembrane region" description="Helical" evidence="14">
    <location>
        <begin position="156"/>
        <end position="175"/>
    </location>
</feature>
<comment type="similarity">
    <text evidence="2">Belongs to the ABC transporter superfamily. Drug exporter-2 (TC 3.A.1.117) family.</text>
</comment>
<evidence type="ECO:0000256" key="8">
    <source>
        <dbReference type="ARBA" id="ARBA00022840"/>
    </source>
</evidence>
<dbReference type="Proteomes" id="UP000503183">
    <property type="component" value="Chromosome"/>
</dbReference>
<dbReference type="SUPFAM" id="SSF90123">
    <property type="entry name" value="ABC transporter transmembrane region"/>
    <property type="match status" value="1"/>
</dbReference>
<evidence type="ECO:0000256" key="1">
    <source>
        <dbReference type="ARBA" id="ARBA00004651"/>
    </source>
</evidence>
<dbReference type="GO" id="GO:0015421">
    <property type="term" value="F:ABC-type oligopeptide transporter activity"/>
    <property type="evidence" value="ECO:0007669"/>
    <property type="project" value="TreeGrafter"/>
</dbReference>
<evidence type="ECO:0000313" key="18">
    <source>
        <dbReference type="Proteomes" id="UP000503183"/>
    </source>
</evidence>
<dbReference type="EMBL" id="CP048747">
    <property type="protein sequence ID" value="QIQ42043.1"/>
    <property type="molecule type" value="Genomic_DNA"/>
</dbReference>
<dbReference type="CDD" id="cd18541">
    <property type="entry name" value="ABC_6TM_TmrB_like"/>
    <property type="match status" value="1"/>
</dbReference>
<reference evidence="17 18" key="1">
    <citation type="submission" date="2020-04" db="EMBL/GenBank/DDBJ databases">
        <title>Parallel evolution in the integration of a co-obligate aphid symbiosis.</title>
        <authorList>
            <person name="Monnin D."/>
            <person name="Jackson R."/>
            <person name="Kiers E.T."/>
            <person name="Bunker M."/>
            <person name="Ellers J."/>
            <person name="Henry L.M."/>
        </authorList>
    </citation>
    <scope>NUCLEOTIDE SEQUENCE [LARGE SCALE GENOMIC DNA]</scope>
    <source>
        <strain evidence="17">MCAR-56B</strain>
    </source>
</reference>
<dbReference type="GO" id="GO:0016887">
    <property type="term" value="F:ATP hydrolysis activity"/>
    <property type="evidence" value="ECO:0007669"/>
    <property type="project" value="InterPro"/>
</dbReference>
<evidence type="ECO:0000256" key="9">
    <source>
        <dbReference type="ARBA" id="ARBA00022967"/>
    </source>
</evidence>
<dbReference type="AlphaFoldDB" id="A0A6G9JTF9"/>
<dbReference type="FunFam" id="3.40.50.300:FF:000221">
    <property type="entry name" value="Multidrug ABC transporter ATP-binding protein"/>
    <property type="match status" value="1"/>
</dbReference>
<gene>
    <name evidence="17" type="ORF">G4A98_02385</name>
</gene>
<comment type="catalytic activity">
    <reaction evidence="12">
        <text>ATP + H2O + xenobioticSide 1 = ADP + phosphate + xenobioticSide 2.</text>
        <dbReference type="EC" id="7.6.2.2"/>
    </reaction>
</comment>
<organism evidence="17 18">
    <name type="scientific">Buchnera aphidicola</name>
    <name type="common">Microlophium carnosum</name>
    <dbReference type="NCBI Taxonomy" id="2708354"/>
    <lineage>
        <taxon>Bacteria</taxon>
        <taxon>Pseudomonadati</taxon>
        <taxon>Pseudomonadota</taxon>
        <taxon>Gammaproteobacteria</taxon>
        <taxon>Enterobacterales</taxon>
        <taxon>Erwiniaceae</taxon>
        <taxon>Buchnera</taxon>
    </lineage>
</organism>
<evidence type="ECO:0000256" key="4">
    <source>
        <dbReference type="ARBA" id="ARBA00022448"/>
    </source>
</evidence>
<keyword evidence="11 14" id="KW-0472">Membrane</keyword>
<proteinExistence type="inferred from homology"/>
<evidence type="ECO:0000256" key="14">
    <source>
        <dbReference type="SAM" id="Phobius"/>
    </source>
</evidence>
<evidence type="ECO:0000256" key="2">
    <source>
        <dbReference type="ARBA" id="ARBA00006526"/>
    </source>
</evidence>
<evidence type="ECO:0000259" key="16">
    <source>
        <dbReference type="PROSITE" id="PS50929"/>
    </source>
</evidence>
<evidence type="ECO:0000256" key="10">
    <source>
        <dbReference type="ARBA" id="ARBA00022989"/>
    </source>
</evidence>
<dbReference type="SMART" id="SM00382">
    <property type="entry name" value="AAA"/>
    <property type="match status" value="1"/>
</dbReference>
<dbReference type="GO" id="GO:0005886">
    <property type="term" value="C:plasma membrane"/>
    <property type="evidence" value="ECO:0007669"/>
    <property type="project" value="UniProtKB-SubCell"/>
</dbReference>
<feature type="transmembrane region" description="Helical" evidence="14">
    <location>
        <begin position="127"/>
        <end position="150"/>
    </location>
</feature>
<evidence type="ECO:0000256" key="7">
    <source>
        <dbReference type="ARBA" id="ARBA00022741"/>
    </source>
</evidence>
<dbReference type="InterPro" id="IPR003439">
    <property type="entry name" value="ABC_transporter-like_ATP-bd"/>
</dbReference>
<feature type="transmembrane region" description="Helical" evidence="14">
    <location>
        <begin position="280"/>
        <end position="301"/>
    </location>
</feature>
<dbReference type="PROSITE" id="PS00211">
    <property type="entry name" value="ABC_TRANSPORTER_1"/>
    <property type="match status" value="1"/>
</dbReference>
<dbReference type="InterPro" id="IPR003593">
    <property type="entry name" value="AAA+_ATPase"/>
</dbReference>
<feature type="transmembrane region" description="Helical" evidence="14">
    <location>
        <begin position="247"/>
        <end position="268"/>
    </location>
</feature>
<dbReference type="InterPro" id="IPR011527">
    <property type="entry name" value="ABC1_TM_dom"/>
</dbReference>
<dbReference type="Gene3D" id="1.20.1560.10">
    <property type="entry name" value="ABC transporter type 1, transmembrane domain"/>
    <property type="match status" value="1"/>
</dbReference>
<feature type="transmembrane region" description="Helical" evidence="14">
    <location>
        <begin position="56"/>
        <end position="77"/>
    </location>
</feature>
<dbReference type="Gene3D" id="3.40.50.300">
    <property type="entry name" value="P-loop containing nucleotide triphosphate hydrolases"/>
    <property type="match status" value="1"/>
</dbReference>
<dbReference type="Pfam" id="PF00005">
    <property type="entry name" value="ABC_tran"/>
    <property type="match status" value="1"/>
</dbReference>
<evidence type="ECO:0000256" key="5">
    <source>
        <dbReference type="ARBA" id="ARBA00022475"/>
    </source>
</evidence>
<dbReference type="PROSITE" id="PS50893">
    <property type="entry name" value="ABC_TRANSPORTER_2"/>
    <property type="match status" value="1"/>
</dbReference>
<name>A0A6G9JTF9_9GAMM</name>
<evidence type="ECO:0000256" key="13">
    <source>
        <dbReference type="ARBA" id="ARBA00074518"/>
    </source>
</evidence>
<evidence type="ECO:0000256" key="3">
    <source>
        <dbReference type="ARBA" id="ARBA00012191"/>
    </source>
</evidence>
<dbReference type="PANTHER" id="PTHR43394">
    <property type="entry name" value="ATP-DEPENDENT PERMEASE MDL1, MITOCHONDRIAL"/>
    <property type="match status" value="1"/>
</dbReference>
<feature type="domain" description="ABC transmembrane type-1" evidence="16">
    <location>
        <begin position="19"/>
        <end position="303"/>
    </location>
</feature>
<feature type="domain" description="ABC transporter" evidence="15">
    <location>
        <begin position="334"/>
        <end position="571"/>
    </location>
</feature>
<keyword evidence="5" id="KW-1003">Cell membrane</keyword>
<sequence length="581" mass="65987">MKLFNQLRWFFIREWKRYLGAIFLLIIIAALQLLPPKIVGVLIDSIIKKNMDSLQILPYISIILVVAVIVYILRYLWRILLFGASYQLATELRVKFYSYLSQQSQIFFLKNRTGDLIARATNDVDRVVFAAGEGVLTLVDSLVMGCSVLIVMSTQISFKLTIISLIPMPIMAILIKKYGKELHETFRHAQIAFSLLNNQTQEMLTSIRMIRAFGLEKNQSNKFNFIVTNTGKKNMEVAKIDARFDPVIYLSVAFSNLLAIMGGGWLVWNNQITIGQLTSFIMYLGLMIWPMLALAWMFNIVERGSAAWDRIHSIINKQLYIQDGNKTIPLSPGILSININKFCYPNNQTPSLKNINILLKPGHTLGICGPTGSGKSTLLKLIQRQFNFNKEEIVYHSSSLLELKIDDWRSRIAVVNQTSFLFSESIANNISLGKINASQKEIEKAAKLADVHKDILYLPERYDTQVGERGVMLSGGQKQRICIARALLLNAEILILDDALSAVDAQTENNILNNIKKWKEKGHSLIITAHRLSALINSDEIIVIKNGSIIQRGNHLKLIQEDNWYKSMFSYQQLEVELEDD</sequence>
<dbReference type="SUPFAM" id="SSF52540">
    <property type="entry name" value="P-loop containing nucleoside triphosphate hydrolases"/>
    <property type="match status" value="1"/>
</dbReference>
<evidence type="ECO:0000313" key="17">
    <source>
        <dbReference type="EMBL" id="QIQ42043.1"/>
    </source>
</evidence>
<evidence type="ECO:0000256" key="6">
    <source>
        <dbReference type="ARBA" id="ARBA00022692"/>
    </source>
</evidence>
<dbReference type="InterPro" id="IPR039421">
    <property type="entry name" value="Type_1_exporter"/>
</dbReference>
<dbReference type="Pfam" id="PF00664">
    <property type="entry name" value="ABC_membrane"/>
    <property type="match status" value="1"/>
</dbReference>
<dbReference type="NCBIfam" id="NF008055">
    <property type="entry name" value="PRK10789.1"/>
    <property type="match status" value="1"/>
</dbReference>
<accession>A0A6G9JTF9</accession>
<dbReference type="InterPro" id="IPR027417">
    <property type="entry name" value="P-loop_NTPase"/>
</dbReference>
<dbReference type="FunFam" id="1.20.1560.10:FF:000011">
    <property type="entry name" value="Multidrug ABC transporter ATP-binding protein"/>
    <property type="match status" value="1"/>
</dbReference>
<evidence type="ECO:0000256" key="11">
    <source>
        <dbReference type="ARBA" id="ARBA00023136"/>
    </source>
</evidence>
<keyword evidence="7" id="KW-0547">Nucleotide-binding</keyword>
<dbReference type="PANTHER" id="PTHR43394:SF1">
    <property type="entry name" value="ATP-BINDING CASSETTE SUB-FAMILY B MEMBER 10, MITOCHONDRIAL"/>
    <property type="match status" value="1"/>
</dbReference>
<dbReference type="InterPro" id="IPR017871">
    <property type="entry name" value="ABC_transporter-like_CS"/>
</dbReference>
<evidence type="ECO:0000256" key="12">
    <source>
        <dbReference type="ARBA" id="ARBA00034018"/>
    </source>
</evidence>
<keyword evidence="10 14" id="KW-1133">Transmembrane helix</keyword>
<keyword evidence="9" id="KW-1278">Translocase</keyword>
<dbReference type="GO" id="GO:0008559">
    <property type="term" value="F:ABC-type xenobiotic transporter activity"/>
    <property type="evidence" value="ECO:0007669"/>
    <property type="project" value="UniProtKB-EC"/>
</dbReference>
<protein>
    <recommendedName>
        <fullName evidence="13">Multidrug resistance-like ATP-binding protein MdlA</fullName>
        <ecNumber evidence="3">7.6.2.2</ecNumber>
    </recommendedName>
</protein>
<dbReference type="PROSITE" id="PS50929">
    <property type="entry name" value="ABC_TM1F"/>
    <property type="match status" value="1"/>
</dbReference>
<dbReference type="GO" id="GO:0005524">
    <property type="term" value="F:ATP binding"/>
    <property type="evidence" value="ECO:0007669"/>
    <property type="project" value="UniProtKB-KW"/>
</dbReference>
<keyword evidence="4" id="KW-0813">Transport</keyword>
<dbReference type="InterPro" id="IPR036640">
    <property type="entry name" value="ABC1_TM_sf"/>
</dbReference>
<keyword evidence="8 17" id="KW-0067">ATP-binding</keyword>
<comment type="subcellular location">
    <subcellularLocation>
        <location evidence="1">Cell membrane</location>
        <topology evidence="1">Multi-pass membrane protein</topology>
    </subcellularLocation>
</comment>